<gene>
    <name evidence="2" type="ORF">SEA_PHABBA_6</name>
</gene>
<sequence>MLEDPAVKALRERVELLERQVKELLDHQHEHQDSTSFGSMTRVTSTPRLAAVRGEDGQLRRAP</sequence>
<protein>
    <submittedName>
        <fullName evidence="2">Uncharacterized protein</fullName>
    </submittedName>
</protein>
<evidence type="ECO:0000313" key="3">
    <source>
        <dbReference type="Proteomes" id="UP000226037"/>
    </source>
</evidence>
<feature type="region of interest" description="Disordered" evidence="1">
    <location>
        <begin position="25"/>
        <end position="63"/>
    </location>
</feature>
<accession>A0A249XS73</accession>
<dbReference type="Proteomes" id="UP000226037">
    <property type="component" value="Segment"/>
</dbReference>
<dbReference type="EMBL" id="MF668280">
    <property type="protein sequence ID" value="ASZ74581.1"/>
    <property type="molecule type" value="Genomic_DNA"/>
</dbReference>
<keyword evidence="3" id="KW-1185">Reference proteome</keyword>
<evidence type="ECO:0000313" key="2">
    <source>
        <dbReference type="EMBL" id="ASZ74581.1"/>
    </source>
</evidence>
<organism evidence="2 3">
    <name type="scientific">Mycobacterium phage Phabba</name>
    <dbReference type="NCBI Taxonomy" id="2027899"/>
    <lineage>
        <taxon>Viruses</taxon>
        <taxon>Duplodnaviria</taxon>
        <taxon>Heunggongvirae</taxon>
        <taxon>Uroviricota</taxon>
        <taxon>Caudoviricetes</taxon>
        <taxon>Ceeclamvirinae</taxon>
        <taxon>Myrnavirus</taxon>
        <taxon>Myrnavirus phabba</taxon>
        <taxon>Myranavirus phabba</taxon>
    </lineage>
</organism>
<name>A0A249XS73_9CAUD</name>
<reference evidence="3" key="1">
    <citation type="submission" date="2017-08" db="EMBL/GenBank/DDBJ databases">
        <authorList>
            <person name="de Groot N.N."/>
        </authorList>
    </citation>
    <scope>NUCLEOTIDE SEQUENCE [LARGE SCALE GENOMIC DNA]</scope>
</reference>
<proteinExistence type="predicted"/>
<evidence type="ECO:0000256" key="1">
    <source>
        <dbReference type="SAM" id="MobiDB-lite"/>
    </source>
</evidence>
<feature type="compositionally biased region" description="Polar residues" evidence="1">
    <location>
        <begin position="34"/>
        <end position="47"/>
    </location>
</feature>
<feature type="compositionally biased region" description="Basic and acidic residues" evidence="1">
    <location>
        <begin position="53"/>
        <end position="63"/>
    </location>
</feature>